<evidence type="ECO:0000256" key="1">
    <source>
        <dbReference type="ARBA" id="ARBA00023015"/>
    </source>
</evidence>
<dbReference type="InterPro" id="IPR009057">
    <property type="entry name" value="Homeodomain-like_sf"/>
</dbReference>
<dbReference type="InterPro" id="IPR013096">
    <property type="entry name" value="Cupin_2"/>
</dbReference>
<keyword evidence="1" id="KW-0805">Transcription regulation</keyword>
<evidence type="ECO:0000313" key="6">
    <source>
        <dbReference type="Proteomes" id="UP000236497"/>
    </source>
</evidence>
<sequence>MTLQQLCEEISCNDPNKVSEASPIGSRIVCPEYSLHVKDIKTYPLSQDEKVFALCWVIRNNNRLYGTIRPANVSFSYSCKFKEGTRTQMHTHEYLELAYIVSGSFRQRIMDKDIIFKQGELCLVDKNCLHQDYLDSEPACILFIGIANEMFEYIISDQVADKRIISFLQTALLKQKNLWQYLHFKPINKSSLKMEEYLFKLLQELINYDKASGYICHGLLMRIFRLLSTDYDISLSSEMQKKMNWLLFEEITSFIKQNIRDISIKQLTDRFHFNEDYFNRLIKSKTGMTYIEYVQNLRLKEAEKLLLNTQYNIDDIAAKVGYQNKGYFYKIFVKKHNMTPAQFRREIINLS</sequence>
<organism evidence="5 6">
    <name type="scientific">Herbinix hemicellulosilytica</name>
    <dbReference type="NCBI Taxonomy" id="1564487"/>
    <lineage>
        <taxon>Bacteria</taxon>
        <taxon>Bacillati</taxon>
        <taxon>Bacillota</taxon>
        <taxon>Clostridia</taxon>
        <taxon>Lachnospirales</taxon>
        <taxon>Lachnospiraceae</taxon>
        <taxon>Herbinix</taxon>
    </lineage>
</organism>
<dbReference type="PANTHER" id="PTHR43280:SF2">
    <property type="entry name" value="HTH-TYPE TRANSCRIPTIONAL REGULATOR EXSA"/>
    <property type="match status" value="1"/>
</dbReference>
<evidence type="ECO:0000259" key="4">
    <source>
        <dbReference type="PROSITE" id="PS01124"/>
    </source>
</evidence>
<keyword evidence="2" id="KW-0238">DNA-binding</keyword>
<dbReference type="PROSITE" id="PS00041">
    <property type="entry name" value="HTH_ARAC_FAMILY_1"/>
    <property type="match status" value="1"/>
</dbReference>
<dbReference type="Gene3D" id="2.60.120.10">
    <property type="entry name" value="Jelly Rolls"/>
    <property type="match status" value="1"/>
</dbReference>
<accession>A0A0H5SDW5</accession>
<dbReference type="AlphaFoldDB" id="A0A0H5SDW5"/>
<name>A0A0H5SDW5_HERHM</name>
<evidence type="ECO:0000256" key="2">
    <source>
        <dbReference type="ARBA" id="ARBA00023125"/>
    </source>
</evidence>
<reference evidence="5 6" key="1">
    <citation type="submission" date="2015-06" db="EMBL/GenBank/DDBJ databases">
        <authorList>
            <person name="Wibberg Daniel"/>
        </authorList>
    </citation>
    <scope>NUCLEOTIDE SEQUENCE [LARGE SCALE GENOMIC DNA]</scope>
    <source>
        <strain evidence="5 6">T3/55T</strain>
    </source>
</reference>
<feature type="domain" description="HTH araC/xylS-type" evidence="4">
    <location>
        <begin position="249"/>
        <end position="346"/>
    </location>
</feature>
<dbReference type="GO" id="GO:0043565">
    <property type="term" value="F:sequence-specific DNA binding"/>
    <property type="evidence" value="ECO:0007669"/>
    <property type="project" value="InterPro"/>
</dbReference>
<dbReference type="SUPFAM" id="SSF46689">
    <property type="entry name" value="Homeodomain-like"/>
    <property type="match status" value="1"/>
</dbReference>
<dbReference type="SMART" id="SM00342">
    <property type="entry name" value="HTH_ARAC"/>
    <property type="match status" value="1"/>
</dbReference>
<proteinExistence type="predicted"/>
<dbReference type="GO" id="GO:0003700">
    <property type="term" value="F:DNA-binding transcription factor activity"/>
    <property type="evidence" value="ECO:0007669"/>
    <property type="project" value="InterPro"/>
</dbReference>
<keyword evidence="3" id="KW-0804">Transcription</keyword>
<dbReference type="PANTHER" id="PTHR43280">
    <property type="entry name" value="ARAC-FAMILY TRANSCRIPTIONAL REGULATOR"/>
    <property type="match status" value="1"/>
</dbReference>
<protein>
    <recommendedName>
        <fullName evidence="4">HTH araC/xylS-type domain-containing protein</fullName>
    </recommendedName>
</protein>
<evidence type="ECO:0000313" key="5">
    <source>
        <dbReference type="EMBL" id="CRZ33602.1"/>
    </source>
</evidence>
<dbReference type="EMBL" id="CVTD020000008">
    <property type="protein sequence ID" value="CRZ33602.1"/>
    <property type="molecule type" value="Genomic_DNA"/>
</dbReference>
<dbReference type="InterPro" id="IPR018062">
    <property type="entry name" value="HTH_AraC-typ_CS"/>
</dbReference>
<dbReference type="PRINTS" id="PR00032">
    <property type="entry name" value="HTHARAC"/>
</dbReference>
<dbReference type="InterPro" id="IPR020449">
    <property type="entry name" value="Tscrpt_reg_AraC-type_HTH"/>
</dbReference>
<dbReference type="RefSeq" id="WP_103201771.1">
    <property type="nucleotide sequence ID" value="NZ_CVTD020000008.1"/>
</dbReference>
<dbReference type="OrthoDB" id="9816335at2"/>
<dbReference type="PROSITE" id="PS01124">
    <property type="entry name" value="HTH_ARAC_FAMILY_2"/>
    <property type="match status" value="1"/>
</dbReference>
<dbReference type="Pfam" id="PF07883">
    <property type="entry name" value="Cupin_2"/>
    <property type="match status" value="1"/>
</dbReference>
<dbReference type="InterPro" id="IPR011051">
    <property type="entry name" value="RmlC_Cupin_sf"/>
</dbReference>
<dbReference type="Gene3D" id="1.10.10.60">
    <property type="entry name" value="Homeodomain-like"/>
    <property type="match status" value="2"/>
</dbReference>
<dbReference type="Pfam" id="PF12833">
    <property type="entry name" value="HTH_18"/>
    <property type="match status" value="1"/>
</dbReference>
<dbReference type="SUPFAM" id="SSF51182">
    <property type="entry name" value="RmlC-like cupins"/>
    <property type="match status" value="1"/>
</dbReference>
<dbReference type="InterPro" id="IPR014710">
    <property type="entry name" value="RmlC-like_jellyroll"/>
</dbReference>
<dbReference type="InterPro" id="IPR018060">
    <property type="entry name" value="HTH_AraC"/>
</dbReference>
<keyword evidence="6" id="KW-1185">Reference proteome</keyword>
<gene>
    <name evidence="5" type="ORF">HHT355_0394</name>
</gene>
<evidence type="ECO:0000256" key="3">
    <source>
        <dbReference type="ARBA" id="ARBA00023163"/>
    </source>
</evidence>
<dbReference type="Proteomes" id="UP000236497">
    <property type="component" value="Unassembled WGS sequence"/>
</dbReference>